<keyword evidence="4" id="KW-0067">ATP-binding</keyword>
<evidence type="ECO:0000256" key="1">
    <source>
        <dbReference type="ARBA" id="ARBA00022598"/>
    </source>
</evidence>
<dbReference type="InterPro" id="IPR050061">
    <property type="entry name" value="MurCDEF_pg_biosynth"/>
</dbReference>
<dbReference type="GO" id="GO:0071555">
    <property type="term" value="P:cell wall organization"/>
    <property type="evidence" value="ECO:0007669"/>
    <property type="project" value="UniProtKB-KW"/>
</dbReference>
<dbReference type="InterPro" id="IPR013221">
    <property type="entry name" value="Mur_ligase_cen"/>
</dbReference>
<evidence type="ECO:0000256" key="7">
    <source>
        <dbReference type="ARBA" id="ARBA00023306"/>
    </source>
</evidence>
<evidence type="ECO:0000256" key="9">
    <source>
        <dbReference type="SAM" id="Phobius"/>
    </source>
</evidence>
<evidence type="ECO:0000256" key="6">
    <source>
        <dbReference type="ARBA" id="ARBA00022984"/>
    </source>
</evidence>
<sequence>MSGIATTPSKRLYLMGIGGIAMGTLAGMLQDMGYHVTGSDTQLYPPMSTFLERKQIPVLPGYAAENIRAARPEMVIVGNVIRKDNPEAQEAAALEIPMISMPQALERFVLYRHRSLVVCGTHGKTTTTGLLGFVLETAELDPSVFIGGFVKNWDRSYRIGSGPYMALEGDEYDTAFFDKGPKFLHYQPWAVILTSIEFDHADIYRDIGHIEEAFRRLCRLIPQDGLLVTCGDDSRCLDAAKECRAEVVTYGRGPDCHWRLDRVEPLEGRVCLTVRDPFGGSTSWESPLLGRHNALNTLGVLALCRELGIPDEAVQEALRRFEGMRRRQDILYQDGSITIIDDFAHHPTAVRETVRAIKECYPHSRLLAVFEPRTNTSRRRFFQETYPEAFTEADWVGIKEPAGFHAIPSEERLDTRALVHEIARRGIPAQLYREDDPVVLDLMVRIRPGDTLLLMSNGSMDDVPRRLAQACQDAFGSQGRRPALHGG</sequence>
<dbReference type="Pfam" id="PF01225">
    <property type="entry name" value="Mur_ligase"/>
    <property type="match status" value="1"/>
</dbReference>
<dbReference type="InterPro" id="IPR036615">
    <property type="entry name" value="Mur_ligase_C_dom_sf"/>
</dbReference>
<evidence type="ECO:0000259" key="10">
    <source>
        <dbReference type="Pfam" id="PF01225"/>
    </source>
</evidence>
<evidence type="ECO:0000256" key="4">
    <source>
        <dbReference type="ARBA" id="ARBA00022840"/>
    </source>
</evidence>
<dbReference type="InterPro" id="IPR004101">
    <property type="entry name" value="Mur_ligase_C"/>
</dbReference>
<dbReference type="OrthoDB" id="9804126at2"/>
<proteinExistence type="predicted"/>
<evidence type="ECO:0000256" key="5">
    <source>
        <dbReference type="ARBA" id="ARBA00022960"/>
    </source>
</evidence>
<dbReference type="PANTHER" id="PTHR43445:SF5">
    <property type="entry name" value="UDP-N-ACETYLMURAMATE--L-ALANYL-GAMMA-D-GLUTAMYL-MESO-2,6-DIAMINOHEPTANDIOATE LIGASE"/>
    <property type="match status" value="1"/>
</dbReference>
<keyword evidence="7" id="KW-0131">Cell cycle</keyword>
<dbReference type="EMBL" id="FWXF01000001">
    <property type="protein sequence ID" value="SMC17974.1"/>
    <property type="molecule type" value="Genomic_DNA"/>
</dbReference>
<dbReference type="InterPro" id="IPR036565">
    <property type="entry name" value="Mur-like_cat_sf"/>
</dbReference>
<dbReference type="GO" id="GO:0008360">
    <property type="term" value="P:regulation of cell shape"/>
    <property type="evidence" value="ECO:0007669"/>
    <property type="project" value="UniProtKB-KW"/>
</dbReference>
<evidence type="ECO:0000256" key="2">
    <source>
        <dbReference type="ARBA" id="ARBA00022618"/>
    </source>
</evidence>
<dbReference type="GO" id="GO:0009252">
    <property type="term" value="P:peptidoglycan biosynthetic process"/>
    <property type="evidence" value="ECO:0007669"/>
    <property type="project" value="UniProtKB-KW"/>
</dbReference>
<feature type="domain" description="Mur ligase central" evidence="12">
    <location>
        <begin position="118"/>
        <end position="303"/>
    </location>
</feature>
<dbReference type="Gene3D" id="3.90.190.20">
    <property type="entry name" value="Mur ligase, C-terminal domain"/>
    <property type="match status" value="1"/>
</dbReference>
<dbReference type="SUPFAM" id="SSF53244">
    <property type="entry name" value="MurD-like peptide ligases, peptide-binding domain"/>
    <property type="match status" value="1"/>
</dbReference>
<feature type="transmembrane region" description="Helical" evidence="9">
    <location>
        <begin position="12"/>
        <end position="29"/>
    </location>
</feature>
<keyword evidence="9" id="KW-1133">Transmembrane helix</keyword>
<evidence type="ECO:0000256" key="3">
    <source>
        <dbReference type="ARBA" id="ARBA00022741"/>
    </source>
</evidence>
<keyword evidence="9" id="KW-0812">Transmembrane</keyword>
<keyword evidence="9" id="KW-0472">Membrane</keyword>
<evidence type="ECO:0000259" key="12">
    <source>
        <dbReference type="Pfam" id="PF08245"/>
    </source>
</evidence>
<dbReference type="InterPro" id="IPR000713">
    <property type="entry name" value="Mur_ligase_N"/>
</dbReference>
<dbReference type="Pfam" id="PF02875">
    <property type="entry name" value="Mur_ligase_C"/>
    <property type="match status" value="1"/>
</dbReference>
<keyword evidence="8" id="KW-0961">Cell wall biogenesis/degradation</keyword>
<dbReference type="Pfam" id="PF08245">
    <property type="entry name" value="Mur_ligase_M"/>
    <property type="match status" value="1"/>
</dbReference>
<keyword evidence="3" id="KW-0547">Nucleotide-binding</keyword>
<keyword evidence="14" id="KW-1185">Reference proteome</keyword>
<feature type="domain" description="Mur ligase N-terminal catalytic" evidence="10">
    <location>
        <begin position="13"/>
        <end position="109"/>
    </location>
</feature>
<dbReference type="RefSeq" id="WP_084055890.1">
    <property type="nucleotide sequence ID" value="NZ_FWXF01000001.1"/>
</dbReference>
<evidence type="ECO:0000313" key="13">
    <source>
        <dbReference type="EMBL" id="SMC17974.1"/>
    </source>
</evidence>
<organism evidence="13 14">
    <name type="scientific">Desulfacinum hydrothermale DSM 13146</name>
    <dbReference type="NCBI Taxonomy" id="1121390"/>
    <lineage>
        <taxon>Bacteria</taxon>
        <taxon>Pseudomonadati</taxon>
        <taxon>Thermodesulfobacteriota</taxon>
        <taxon>Syntrophobacteria</taxon>
        <taxon>Syntrophobacterales</taxon>
        <taxon>Syntrophobacteraceae</taxon>
        <taxon>Desulfacinum</taxon>
    </lineage>
</organism>
<dbReference type="SUPFAM" id="SSF51984">
    <property type="entry name" value="MurCD N-terminal domain"/>
    <property type="match status" value="1"/>
</dbReference>
<accession>A0A1W1X242</accession>
<evidence type="ECO:0000259" key="11">
    <source>
        <dbReference type="Pfam" id="PF02875"/>
    </source>
</evidence>
<feature type="domain" description="Mur ligase C-terminal" evidence="11">
    <location>
        <begin position="327"/>
        <end position="458"/>
    </location>
</feature>
<evidence type="ECO:0000256" key="8">
    <source>
        <dbReference type="ARBA" id="ARBA00023316"/>
    </source>
</evidence>
<dbReference type="Gene3D" id="3.40.50.720">
    <property type="entry name" value="NAD(P)-binding Rossmann-like Domain"/>
    <property type="match status" value="1"/>
</dbReference>
<keyword evidence="1 13" id="KW-0436">Ligase</keyword>
<dbReference type="GO" id="GO:0005524">
    <property type="term" value="F:ATP binding"/>
    <property type="evidence" value="ECO:0007669"/>
    <property type="project" value="UniProtKB-KW"/>
</dbReference>
<name>A0A1W1X242_9BACT</name>
<gene>
    <name evidence="13" type="ORF">SAMN02746041_00436</name>
</gene>
<dbReference type="SUPFAM" id="SSF53623">
    <property type="entry name" value="MurD-like peptide ligases, catalytic domain"/>
    <property type="match status" value="1"/>
</dbReference>
<protein>
    <submittedName>
        <fullName evidence="13">UDP-N-acetylmuramate--L-alanine ligase</fullName>
    </submittedName>
</protein>
<dbReference type="PANTHER" id="PTHR43445">
    <property type="entry name" value="UDP-N-ACETYLMURAMATE--L-ALANINE LIGASE-RELATED"/>
    <property type="match status" value="1"/>
</dbReference>
<keyword evidence="5" id="KW-0133">Cell shape</keyword>
<dbReference type="GO" id="GO:0051301">
    <property type="term" value="P:cell division"/>
    <property type="evidence" value="ECO:0007669"/>
    <property type="project" value="UniProtKB-KW"/>
</dbReference>
<dbReference type="Proteomes" id="UP000192783">
    <property type="component" value="Unassembled WGS sequence"/>
</dbReference>
<keyword evidence="2" id="KW-0132">Cell division</keyword>
<evidence type="ECO:0000313" key="14">
    <source>
        <dbReference type="Proteomes" id="UP000192783"/>
    </source>
</evidence>
<dbReference type="STRING" id="1121390.SAMN02746041_00436"/>
<dbReference type="AlphaFoldDB" id="A0A1W1X242"/>
<dbReference type="Gene3D" id="3.40.1190.10">
    <property type="entry name" value="Mur-like, catalytic domain"/>
    <property type="match status" value="1"/>
</dbReference>
<reference evidence="13 14" key="1">
    <citation type="submission" date="2017-04" db="EMBL/GenBank/DDBJ databases">
        <authorList>
            <person name="Afonso C.L."/>
            <person name="Miller P.J."/>
            <person name="Scott M.A."/>
            <person name="Spackman E."/>
            <person name="Goraichik I."/>
            <person name="Dimitrov K.M."/>
            <person name="Suarez D.L."/>
            <person name="Swayne D.E."/>
        </authorList>
    </citation>
    <scope>NUCLEOTIDE SEQUENCE [LARGE SCALE GENOMIC DNA]</scope>
    <source>
        <strain evidence="13 14">DSM 13146</strain>
    </source>
</reference>
<dbReference type="GO" id="GO:0016881">
    <property type="term" value="F:acid-amino acid ligase activity"/>
    <property type="evidence" value="ECO:0007669"/>
    <property type="project" value="InterPro"/>
</dbReference>
<keyword evidence="6" id="KW-0573">Peptidoglycan synthesis</keyword>